<comment type="caution">
    <text evidence="2">The sequence shown here is derived from an EMBL/GenBank/DDBJ whole genome shotgun (WGS) entry which is preliminary data.</text>
</comment>
<evidence type="ECO:0000313" key="2">
    <source>
        <dbReference type="EMBL" id="MES1918787.1"/>
    </source>
</evidence>
<feature type="coiled-coil region" evidence="1">
    <location>
        <begin position="61"/>
        <end position="177"/>
    </location>
</feature>
<dbReference type="Proteomes" id="UP001439008">
    <property type="component" value="Unassembled WGS sequence"/>
</dbReference>
<keyword evidence="3" id="KW-1185">Reference proteome</keyword>
<evidence type="ECO:0000256" key="1">
    <source>
        <dbReference type="SAM" id="Coils"/>
    </source>
</evidence>
<accession>A0ABV2AHQ1</accession>
<sequence length="215" mass="25272">MSIDEEIDLISNDLKDEQDRVDQILEKICPADLRVLCQDSKLRSLEESVIDLKRSFSESKMDKAIEQIEEINFRLEKIGRKNKAMDAQKRFLSEQAATIERDIEKLNLALRKKQQIYQKAEKRKIEFQQCEKQLYFLSKLESKEDLEKDIAETKKRLKELEQKGKESEAKNLAKRKKFAFLQNAIDLALTELDDVSESKLIFDLNVNAKEYQPKK</sequence>
<reference evidence="2 3" key="1">
    <citation type="journal article" date="2024" name="BMC Biol.">
        <title>Comparative genomics of Ascetosporea gives new insight into the evolutionary basis for animal parasitism in Rhizaria.</title>
        <authorList>
            <person name="Hiltunen Thoren M."/>
            <person name="Onut-Brannstrom I."/>
            <person name="Alfjorden A."/>
            <person name="Peckova H."/>
            <person name="Swords F."/>
            <person name="Hooper C."/>
            <person name="Holzer A.S."/>
            <person name="Bass D."/>
            <person name="Burki F."/>
        </authorList>
    </citation>
    <scope>NUCLEOTIDE SEQUENCE [LARGE SCALE GENOMIC DNA]</scope>
    <source>
        <strain evidence="2">20-A016</strain>
    </source>
</reference>
<evidence type="ECO:0000313" key="3">
    <source>
        <dbReference type="Proteomes" id="UP001439008"/>
    </source>
</evidence>
<protein>
    <submittedName>
        <fullName evidence="2">Uncharacterized protein</fullName>
    </submittedName>
</protein>
<organism evidence="2 3">
    <name type="scientific">Bonamia ostreae</name>
    <dbReference type="NCBI Taxonomy" id="126728"/>
    <lineage>
        <taxon>Eukaryota</taxon>
        <taxon>Sar</taxon>
        <taxon>Rhizaria</taxon>
        <taxon>Endomyxa</taxon>
        <taxon>Ascetosporea</taxon>
        <taxon>Haplosporida</taxon>
        <taxon>Bonamia</taxon>
    </lineage>
</organism>
<proteinExistence type="predicted"/>
<gene>
    <name evidence="2" type="ORF">MHBO_000694</name>
</gene>
<keyword evidence="1" id="KW-0175">Coiled coil</keyword>
<dbReference type="EMBL" id="JBDODL010000125">
    <property type="protein sequence ID" value="MES1918787.1"/>
    <property type="molecule type" value="Genomic_DNA"/>
</dbReference>
<name>A0ABV2AHQ1_9EUKA</name>